<organism evidence="3">
    <name type="scientific">Melampsora larici-populina (strain 98AG31 / pathotype 3-4-7)</name>
    <name type="common">Poplar leaf rust fungus</name>
    <dbReference type="NCBI Taxonomy" id="747676"/>
    <lineage>
        <taxon>Eukaryota</taxon>
        <taxon>Fungi</taxon>
        <taxon>Dikarya</taxon>
        <taxon>Basidiomycota</taxon>
        <taxon>Pucciniomycotina</taxon>
        <taxon>Pucciniomycetes</taxon>
        <taxon>Pucciniales</taxon>
        <taxon>Melampsoraceae</taxon>
        <taxon>Melampsora</taxon>
    </lineage>
</organism>
<feature type="region of interest" description="Disordered" evidence="1">
    <location>
        <begin position="249"/>
        <end position="289"/>
    </location>
</feature>
<sequence>MTSTNHIESNLEKFNAQLKKTSERVFNRAGSAPADVRPSTNGSGQESEPIDTSTTGTNDGAAASRGTGTGRGRGRSRGKKTSTVTTWAAAAARQLAEANKGTTEASTTEDNQPTEQTSTSNPATEKQPTPAGATLIVPDKQTSGLISRDTIPLTPSKSPSRRNTVTGTGASPPIGFHSWLAANGLTVMPKQGLPKTGSNSTPLHSQINAITNTSVAGNQSDLNRLSANAVGVTAKSKSVVWNNLTNDSEEEEVEIQTVSKKSTMQTIPSKEKNSDAPSTSEGTTVECVR</sequence>
<evidence type="ECO:0000256" key="1">
    <source>
        <dbReference type="SAM" id="MobiDB-lite"/>
    </source>
</evidence>
<reference evidence="3" key="1">
    <citation type="journal article" date="2011" name="Proc. Natl. Acad. Sci. U.S.A.">
        <title>Obligate biotrophy features unraveled by the genomic analysis of rust fungi.</title>
        <authorList>
            <person name="Duplessis S."/>
            <person name="Cuomo C.A."/>
            <person name="Lin Y.-C."/>
            <person name="Aerts A."/>
            <person name="Tisserant E."/>
            <person name="Veneault-Fourrey C."/>
            <person name="Joly D.L."/>
            <person name="Hacquard S."/>
            <person name="Amselem J."/>
            <person name="Cantarel B.L."/>
            <person name="Chiu R."/>
            <person name="Coutinho P.M."/>
            <person name="Feau N."/>
            <person name="Field M."/>
            <person name="Frey P."/>
            <person name="Gelhaye E."/>
            <person name="Goldberg J."/>
            <person name="Grabherr M.G."/>
            <person name="Kodira C.D."/>
            <person name="Kohler A."/>
            <person name="Kuees U."/>
            <person name="Lindquist E.A."/>
            <person name="Lucas S.M."/>
            <person name="Mago R."/>
            <person name="Mauceli E."/>
            <person name="Morin E."/>
            <person name="Murat C."/>
            <person name="Pangilinan J.L."/>
            <person name="Park R."/>
            <person name="Pearson M."/>
            <person name="Quesneville H."/>
            <person name="Rouhier N."/>
            <person name="Sakthikumar S."/>
            <person name="Salamov A.A."/>
            <person name="Schmutz J."/>
            <person name="Selles B."/>
            <person name="Shapiro H."/>
            <person name="Tanguay P."/>
            <person name="Tuskan G.A."/>
            <person name="Henrissat B."/>
            <person name="Van de Peer Y."/>
            <person name="Rouze P."/>
            <person name="Ellis J.G."/>
            <person name="Dodds P.N."/>
            <person name="Schein J.E."/>
            <person name="Zhong S."/>
            <person name="Hamelin R.C."/>
            <person name="Grigoriev I.V."/>
            <person name="Szabo L.J."/>
            <person name="Martin F."/>
        </authorList>
    </citation>
    <scope>NUCLEOTIDE SEQUENCE [LARGE SCALE GENOMIC DNA]</scope>
    <source>
        <strain evidence="3">98AG31 / pathotype 3-4-7</strain>
    </source>
</reference>
<dbReference type="EMBL" id="GL883119">
    <property type="protein sequence ID" value="EGG04374.1"/>
    <property type="molecule type" value="Genomic_DNA"/>
</dbReference>
<feature type="region of interest" description="Disordered" evidence="1">
    <location>
        <begin position="18"/>
        <end position="171"/>
    </location>
</feature>
<feature type="compositionally biased region" description="Polar residues" evidence="1">
    <location>
        <begin position="100"/>
        <end position="127"/>
    </location>
</feature>
<dbReference type="RefSeq" id="XP_007412503.1">
    <property type="nucleotide sequence ID" value="XM_007412441.1"/>
</dbReference>
<dbReference type="InParanoid" id="F4RTB3"/>
<gene>
    <name evidence="2" type="ORF">MELLADRAFT_64930</name>
</gene>
<dbReference type="KEGG" id="mlr:MELLADRAFT_64930"/>
<protein>
    <submittedName>
        <fullName evidence="2">Uncharacterized protein</fullName>
    </submittedName>
</protein>
<evidence type="ECO:0000313" key="3">
    <source>
        <dbReference type="Proteomes" id="UP000001072"/>
    </source>
</evidence>
<accession>F4RTB3</accession>
<feature type="compositionally biased region" description="Polar residues" evidence="1">
    <location>
        <begin position="38"/>
        <end position="58"/>
    </location>
</feature>
<feature type="compositionally biased region" description="Polar residues" evidence="1">
    <location>
        <begin position="153"/>
        <end position="169"/>
    </location>
</feature>
<keyword evidence="3" id="KW-1185">Reference proteome</keyword>
<feature type="compositionally biased region" description="Low complexity" evidence="1">
    <location>
        <begin position="81"/>
        <end position="98"/>
    </location>
</feature>
<proteinExistence type="predicted"/>
<dbReference type="VEuPathDB" id="FungiDB:MELLADRAFT_64930"/>
<name>F4RTB3_MELLP</name>
<dbReference type="Proteomes" id="UP000001072">
    <property type="component" value="Unassembled WGS sequence"/>
</dbReference>
<feature type="compositionally biased region" description="Polar residues" evidence="1">
    <location>
        <begin position="256"/>
        <end position="268"/>
    </location>
</feature>
<dbReference type="HOGENOM" id="CLU_963386_0_0_1"/>
<evidence type="ECO:0000313" key="2">
    <source>
        <dbReference type="EMBL" id="EGG04374.1"/>
    </source>
</evidence>
<dbReference type="GeneID" id="18930340"/>
<dbReference type="AlphaFoldDB" id="F4RTB3"/>